<evidence type="ECO:0000313" key="1">
    <source>
        <dbReference type="EMBL" id="BAT73511.1"/>
    </source>
</evidence>
<gene>
    <name evidence="1" type="primary">Vigan.01G100400</name>
    <name evidence="1" type="ORF">VIGAN_01100400</name>
</gene>
<keyword evidence="2" id="KW-1185">Reference proteome</keyword>
<organism evidence="1 2">
    <name type="scientific">Vigna angularis var. angularis</name>
    <dbReference type="NCBI Taxonomy" id="157739"/>
    <lineage>
        <taxon>Eukaryota</taxon>
        <taxon>Viridiplantae</taxon>
        <taxon>Streptophyta</taxon>
        <taxon>Embryophyta</taxon>
        <taxon>Tracheophyta</taxon>
        <taxon>Spermatophyta</taxon>
        <taxon>Magnoliopsida</taxon>
        <taxon>eudicotyledons</taxon>
        <taxon>Gunneridae</taxon>
        <taxon>Pentapetalae</taxon>
        <taxon>rosids</taxon>
        <taxon>fabids</taxon>
        <taxon>Fabales</taxon>
        <taxon>Fabaceae</taxon>
        <taxon>Papilionoideae</taxon>
        <taxon>50 kb inversion clade</taxon>
        <taxon>NPAAA clade</taxon>
        <taxon>indigoferoid/millettioid clade</taxon>
        <taxon>Phaseoleae</taxon>
        <taxon>Vigna</taxon>
    </lineage>
</organism>
<dbReference type="Proteomes" id="UP000291084">
    <property type="component" value="Chromosome 1"/>
</dbReference>
<sequence length="91" mass="10451">MVWGYFFKMGKFEKKKCSVFLKCTLLMFLSSRISKSQFIISISHLCSSSQYDHSNMLMLLSSRIPKSQSIIPISHLCSSSQYVDVSFIQNP</sequence>
<dbReference type="AlphaFoldDB" id="A0A0S3QYV2"/>
<evidence type="ECO:0000313" key="2">
    <source>
        <dbReference type="Proteomes" id="UP000291084"/>
    </source>
</evidence>
<name>A0A0S3QYV2_PHAAN</name>
<reference evidence="1 2" key="1">
    <citation type="journal article" date="2015" name="Sci. Rep.">
        <title>The power of single molecule real-time sequencing technology in the de novo assembly of a eukaryotic genome.</title>
        <authorList>
            <person name="Sakai H."/>
            <person name="Naito K."/>
            <person name="Ogiso-Tanaka E."/>
            <person name="Takahashi Y."/>
            <person name="Iseki K."/>
            <person name="Muto C."/>
            <person name="Satou K."/>
            <person name="Teruya K."/>
            <person name="Shiroma A."/>
            <person name="Shimoji M."/>
            <person name="Hirano T."/>
            <person name="Itoh T."/>
            <person name="Kaga A."/>
            <person name="Tomooka N."/>
        </authorList>
    </citation>
    <scope>NUCLEOTIDE SEQUENCE [LARGE SCALE GENOMIC DNA]</scope>
    <source>
        <strain evidence="2">cv. Shumari</strain>
    </source>
</reference>
<accession>A0A0S3QYV2</accession>
<dbReference type="EMBL" id="AP015034">
    <property type="protein sequence ID" value="BAT73511.1"/>
    <property type="molecule type" value="Genomic_DNA"/>
</dbReference>
<protein>
    <submittedName>
        <fullName evidence="1">Uncharacterized protein</fullName>
    </submittedName>
</protein>
<proteinExistence type="predicted"/>